<name>A0AAD8M215_9APIA</name>
<accession>A0AAD8M215</accession>
<proteinExistence type="predicted"/>
<sequence length="145" mass="15801">MATSGASSSNTRDSVMAAKPVPKNMGGDEAGLKKGDSVNQNNATGEISGNLKFGDRVDGGKIFKGANSVILENKKRRTDSGNGNMMGLNTEIDPETDNEEIERDMNNVPNQADKRGGRLYPAWLIRDFQEVLDYCDLQDIELQGY</sequence>
<evidence type="ECO:0000313" key="3">
    <source>
        <dbReference type="Proteomes" id="UP001237642"/>
    </source>
</evidence>
<comment type="caution">
    <text evidence="2">The sequence shown here is derived from an EMBL/GenBank/DDBJ whole genome shotgun (WGS) entry which is preliminary data.</text>
</comment>
<feature type="region of interest" description="Disordered" evidence="1">
    <location>
        <begin position="1"/>
        <end position="51"/>
    </location>
</feature>
<keyword evidence="3" id="KW-1185">Reference proteome</keyword>
<reference evidence="2" key="2">
    <citation type="submission" date="2023-05" db="EMBL/GenBank/DDBJ databases">
        <authorList>
            <person name="Schelkunov M.I."/>
        </authorList>
    </citation>
    <scope>NUCLEOTIDE SEQUENCE</scope>
    <source>
        <strain evidence="2">Hsosn_3</strain>
        <tissue evidence="2">Leaf</tissue>
    </source>
</reference>
<reference evidence="2" key="1">
    <citation type="submission" date="2023-02" db="EMBL/GenBank/DDBJ databases">
        <title>Genome of toxic invasive species Heracleum sosnowskyi carries increased number of genes despite the absence of recent whole-genome duplications.</title>
        <authorList>
            <person name="Schelkunov M."/>
            <person name="Shtratnikova V."/>
            <person name="Makarenko M."/>
            <person name="Klepikova A."/>
            <person name="Omelchenko D."/>
            <person name="Novikova G."/>
            <person name="Obukhova E."/>
            <person name="Bogdanov V."/>
            <person name="Penin A."/>
            <person name="Logacheva M."/>
        </authorList>
    </citation>
    <scope>NUCLEOTIDE SEQUENCE</scope>
    <source>
        <strain evidence="2">Hsosn_3</strain>
        <tissue evidence="2">Leaf</tissue>
    </source>
</reference>
<dbReference type="AlphaFoldDB" id="A0AAD8M215"/>
<dbReference type="Proteomes" id="UP001237642">
    <property type="component" value="Unassembled WGS sequence"/>
</dbReference>
<organism evidence="2 3">
    <name type="scientific">Heracleum sosnowskyi</name>
    <dbReference type="NCBI Taxonomy" id="360622"/>
    <lineage>
        <taxon>Eukaryota</taxon>
        <taxon>Viridiplantae</taxon>
        <taxon>Streptophyta</taxon>
        <taxon>Embryophyta</taxon>
        <taxon>Tracheophyta</taxon>
        <taxon>Spermatophyta</taxon>
        <taxon>Magnoliopsida</taxon>
        <taxon>eudicotyledons</taxon>
        <taxon>Gunneridae</taxon>
        <taxon>Pentapetalae</taxon>
        <taxon>asterids</taxon>
        <taxon>campanulids</taxon>
        <taxon>Apiales</taxon>
        <taxon>Apiaceae</taxon>
        <taxon>Apioideae</taxon>
        <taxon>apioid superclade</taxon>
        <taxon>Tordylieae</taxon>
        <taxon>Tordyliinae</taxon>
        <taxon>Heracleum</taxon>
    </lineage>
</organism>
<evidence type="ECO:0000313" key="2">
    <source>
        <dbReference type="EMBL" id="KAK1358965.1"/>
    </source>
</evidence>
<gene>
    <name evidence="2" type="ORF">POM88_043439</name>
</gene>
<dbReference type="EMBL" id="JAUIZM010000010">
    <property type="protein sequence ID" value="KAK1358965.1"/>
    <property type="molecule type" value="Genomic_DNA"/>
</dbReference>
<feature type="region of interest" description="Disordered" evidence="1">
    <location>
        <begin position="74"/>
        <end position="100"/>
    </location>
</feature>
<evidence type="ECO:0000256" key="1">
    <source>
        <dbReference type="SAM" id="MobiDB-lite"/>
    </source>
</evidence>
<protein>
    <submittedName>
        <fullName evidence="2">Uncharacterized protein</fullName>
    </submittedName>
</protein>
<feature type="compositionally biased region" description="Polar residues" evidence="1">
    <location>
        <begin position="1"/>
        <end position="13"/>
    </location>
</feature>
<feature type="compositionally biased region" description="Polar residues" evidence="1">
    <location>
        <begin position="37"/>
        <end position="47"/>
    </location>
</feature>